<proteinExistence type="predicted"/>
<dbReference type="EMBL" id="JAFKCU010000006">
    <property type="protein sequence ID" value="MBN7817521.1"/>
    <property type="molecule type" value="Genomic_DNA"/>
</dbReference>
<evidence type="ECO:0000313" key="3">
    <source>
        <dbReference type="Proteomes" id="UP000664480"/>
    </source>
</evidence>
<sequence>MPRYINLAPFEPKVNYDLKRLNQVSILIKTLERKEHLINLLDSISHYGFRGPIIIGDDSKIPYGDEILYRFPYLKISYLPLPYDTGTAEGRNKMLEVTNTKYFLLCDDDFVFDRRTRIPKMLKLLEQHNLDILGGVFRQHNRKTRKGKYLLMLNRAFNKIGWVLPSSQIFEYQSGIEFKDEKLYLSKIKYVDPMTPCDLTHNFFLANTEKVKSFGGWNPILKGGEHQNFFIRAKIAGLKVGTTRHCGVIHDQWTPNSEEYMSLRNRGNEYQELALKEFGFETIENYKEVLGGKFGK</sequence>
<keyword evidence="3" id="KW-1185">Reference proteome</keyword>
<dbReference type="Gene3D" id="3.90.550.10">
    <property type="entry name" value="Spore Coat Polysaccharide Biosynthesis Protein SpsA, Chain A"/>
    <property type="match status" value="1"/>
</dbReference>
<evidence type="ECO:0000259" key="1">
    <source>
        <dbReference type="Pfam" id="PF00535"/>
    </source>
</evidence>
<evidence type="ECO:0000313" key="2">
    <source>
        <dbReference type="EMBL" id="MBN7817521.1"/>
    </source>
</evidence>
<protein>
    <submittedName>
        <fullName evidence="2">Glycosyltransferase</fullName>
    </submittedName>
</protein>
<dbReference type="Proteomes" id="UP000664480">
    <property type="component" value="Unassembled WGS sequence"/>
</dbReference>
<name>A0ABS3CK89_9BACT</name>
<reference evidence="2 3" key="1">
    <citation type="submission" date="2021-03" db="EMBL/GenBank/DDBJ databases">
        <title>novel species isolated from a fishpond in China.</title>
        <authorList>
            <person name="Lu H."/>
            <person name="Cai Z."/>
        </authorList>
    </citation>
    <scope>NUCLEOTIDE SEQUENCE [LARGE SCALE GENOMIC DNA]</scope>
    <source>
        <strain evidence="2 3">YJ13C</strain>
    </source>
</reference>
<feature type="domain" description="Glycosyltransferase 2-like" evidence="1">
    <location>
        <begin position="25"/>
        <end position="158"/>
    </location>
</feature>
<accession>A0ABS3CK89</accession>
<organism evidence="2 3">
    <name type="scientific">Algoriphagus pacificus</name>
    <dbReference type="NCBI Taxonomy" id="2811234"/>
    <lineage>
        <taxon>Bacteria</taxon>
        <taxon>Pseudomonadati</taxon>
        <taxon>Bacteroidota</taxon>
        <taxon>Cytophagia</taxon>
        <taxon>Cytophagales</taxon>
        <taxon>Cyclobacteriaceae</taxon>
        <taxon>Algoriphagus</taxon>
    </lineage>
</organism>
<dbReference type="RefSeq" id="WP_206588192.1">
    <property type="nucleotide sequence ID" value="NZ_JAFKCU010000006.1"/>
</dbReference>
<dbReference type="InterPro" id="IPR001173">
    <property type="entry name" value="Glyco_trans_2-like"/>
</dbReference>
<dbReference type="PANTHER" id="PTHR15046:SF3">
    <property type="entry name" value="BETA-1,4 N-ACETYLGALACTOSAMINYLTRANSFERASE 2-LIKE"/>
    <property type="match status" value="1"/>
</dbReference>
<dbReference type="InterPro" id="IPR029044">
    <property type="entry name" value="Nucleotide-diphossugar_trans"/>
</dbReference>
<gene>
    <name evidence="2" type="ORF">J0A69_18915</name>
</gene>
<dbReference type="PANTHER" id="PTHR15046">
    <property type="entry name" value="GLYCO_TRANS_2-LIKE DOMAIN-CONTAINING PROTEIN"/>
    <property type="match status" value="1"/>
</dbReference>
<comment type="caution">
    <text evidence="2">The sequence shown here is derived from an EMBL/GenBank/DDBJ whole genome shotgun (WGS) entry which is preliminary data.</text>
</comment>
<dbReference type="Pfam" id="PF00535">
    <property type="entry name" value="Glycos_transf_2"/>
    <property type="match status" value="1"/>
</dbReference>
<dbReference type="SUPFAM" id="SSF53448">
    <property type="entry name" value="Nucleotide-diphospho-sugar transferases"/>
    <property type="match status" value="1"/>
</dbReference>